<protein>
    <recommendedName>
        <fullName evidence="4">Pseudouridine synthase</fullName>
        <ecNumber evidence="4">5.4.99.-</ecNumber>
    </recommendedName>
</protein>
<dbReference type="InterPro" id="IPR002942">
    <property type="entry name" value="S4_RNA-bd"/>
</dbReference>
<keyword evidence="2 4" id="KW-0413">Isomerase</keyword>
<comment type="similarity">
    <text evidence="1 4">Belongs to the pseudouridine synthase RluA family.</text>
</comment>
<dbReference type="InterPro" id="IPR020103">
    <property type="entry name" value="PsdUridine_synth_cat_dom_sf"/>
</dbReference>
<evidence type="ECO:0000256" key="5">
    <source>
        <dbReference type="SAM" id="MobiDB-lite"/>
    </source>
</evidence>
<comment type="caution">
    <text evidence="7">The sequence shown here is derived from an EMBL/GenBank/DDBJ whole genome shotgun (WGS) entry which is preliminary data.</text>
</comment>
<name>A0ABQ2RTV1_9DEIO</name>
<proteinExistence type="inferred from homology"/>
<evidence type="ECO:0000256" key="2">
    <source>
        <dbReference type="ARBA" id="ARBA00023235"/>
    </source>
</evidence>
<dbReference type="CDD" id="cd02869">
    <property type="entry name" value="PseudoU_synth_RluA_like"/>
    <property type="match status" value="1"/>
</dbReference>
<dbReference type="Gene3D" id="3.30.2350.10">
    <property type="entry name" value="Pseudouridine synthase"/>
    <property type="match status" value="1"/>
</dbReference>
<dbReference type="InterPro" id="IPR006225">
    <property type="entry name" value="PsdUridine_synth_RluC/D"/>
</dbReference>
<comment type="function">
    <text evidence="4">Responsible for synthesis of pseudouridine from uracil.</text>
</comment>
<feature type="region of interest" description="Disordered" evidence="5">
    <location>
        <begin position="1"/>
        <end position="25"/>
    </location>
</feature>
<dbReference type="SUPFAM" id="SSF55120">
    <property type="entry name" value="Pseudouridine synthase"/>
    <property type="match status" value="1"/>
</dbReference>
<evidence type="ECO:0000256" key="4">
    <source>
        <dbReference type="RuleBase" id="RU362028"/>
    </source>
</evidence>
<dbReference type="InterPro" id="IPR050188">
    <property type="entry name" value="RluA_PseudoU_synthase"/>
</dbReference>
<dbReference type="SMART" id="SM00363">
    <property type="entry name" value="S4"/>
    <property type="match status" value="1"/>
</dbReference>
<dbReference type="EMBL" id="BMQM01000019">
    <property type="protein sequence ID" value="GGR63945.1"/>
    <property type="molecule type" value="Genomic_DNA"/>
</dbReference>
<evidence type="ECO:0000256" key="1">
    <source>
        <dbReference type="ARBA" id="ARBA00010876"/>
    </source>
</evidence>
<organism evidence="7 8">
    <name type="scientific">Deinococcus seoulensis</name>
    <dbReference type="NCBI Taxonomy" id="1837379"/>
    <lineage>
        <taxon>Bacteria</taxon>
        <taxon>Thermotogati</taxon>
        <taxon>Deinococcota</taxon>
        <taxon>Deinococci</taxon>
        <taxon>Deinococcales</taxon>
        <taxon>Deinococcaceae</taxon>
        <taxon>Deinococcus</taxon>
    </lineage>
</organism>
<dbReference type="InterPro" id="IPR036986">
    <property type="entry name" value="S4_RNA-bd_sf"/>
</dbReference>
<dbReference type="Gene3D" id="3.10.290.10">
    <property type="entry name" value="RNA-binding S4 domain"/>
    <property type="match status" value="1"/>
</dbReference>
<dbReference type="PROSITE" id="PS01129">
    <property type="entry name" value="PSI_RLU"/>
    <property type="match status" value="1"/>
</dbReference>
<dbReference type="Pfam" id="PF01479">
    <property type="entry name" value="S4"/>
    <property type="match status" value="1"/>
</dbReference>
<evidence type="ECO:0000259" key="6">
    <source>
        <dbReference type="SMART" id="SM00363"/>
    </source>
</evidence>
<dbReference type="InterPro" id="IPR006145">
    <property type="entry name" value="PsdUridine_synth_RsuA/RluA"/>
</dbReference>
<accession>A0ABQ2RTV1</accession>
<sequence>MKSPAGAVAGGTLRAVNDAPHPDTRTLSATPGRLDAVLSALTGASRSQVAAWITGGFVQVAGQVALKPALKLRGGEVLLVRVPPPPDATVAAEDVPLEVLFEDEHLIAVNKPAGMITHPAPGVSTGTLVNALLGRMNLPQQDGHDGPDGYRPGIVHRLDRDTSGVIVVAKTVAAHAALAAAFKDRRTRKTYLAIAAGQWKALEAVQVDAPVGRHPVQRQRMTVGGAQPRDAQTLFTPLGSVPDGHGRTLALVRAQPRTGRTHQIRVHLAHLGSPILGDGVYGRESAIMPRHALHAQFLTIPHPATGRDLHLHAPVPDDMLSAWVGVGGGVPDDLEVAARGG</sequence>
<dbReference type="EC" id="5.4.99.-" evidence="4"/>
<keyword evidence="8" id="KW-1185">Reference proteome</keyword>
<reference evidence="8" key="1">
    <citation type="journal article" date="2019" name="Int. J. Syst. Evol. Microbiol.">
        <title>The Global Catalogue of Microorganisms (GCM) 10K type strain sequencing project: providing services to taxonomists for standard genome sequencing and annotation.</title>
        <authorList>
            <consortium name="The Broad Institute Genomics Platform"/>
            <consortium name="The Broad Institute Genome Sequencing Center for Infectious Disease"/>
            <person name="Wu L."/>
            <person name="Ma J."/>
        </authorList>
    </citation>
    <scope>NUCLEOTIDE SEQUENCE [LARGE SCALE GENOMIC DNA]</scope>
    <source>
        <strain evidence="8">JCM 31404</strain>
    </source>
</reference>
<evidence type="ECO:0000313" key="7">
    <source>
        <dbReference type="EMBL" id="GGR63945.1"/>
    </source>
</evidence>
<dbReference type="Proteomes" id="UP000634308">
    <property type="component" value="Unassembled WGS sequence"/>
</dbReference>
<gene>
    <name evidence="7" type="ORF">GCM10008959_27610</name>
</gene>
<dbReference type="SUPFAM" id="SSF55174">
    <property type="entry name" value="Alpha-L RNA-binding motif"/>
    <property type="match status" value="1"/>
</dbReference>
<comment type="catalytic activity">
    <reaction evidence="4">
        <text>a uridine in RNA = a pseudouridine in RNA</text>
        <dbReference type="Rhea" id="RHEA:48348"/>
        <dbReference type="Rhea" id="RHEA-COMP:12068"/>
        <dbReference type="Rhea" id="RHEA-COMP:12069"/>
        <dbReference type="ChEBI" id="CHEBI:65314"/>
        <dbReference type="ChEBI" id="CHEBI:65315"/>
    </reaction>
</comment>
<dbReference type="PANTHER" id="PTHR21600:SF44">
    <property type="entry name" value="RIBOSOMAL LARGE SUBUNIT PSEUDOURIDINE SYNTHASE D"/>
    <property type="match status" value="1"/>
</dbReference>
<dbReference type="CDD" id="cd00165">
    <property type="entry name" value="S4"/>
    <property type="match status" value="1"/>
</dbReference>
<dbReference type="PROSITE" id="PS50889">
    <property type="entry name" value="S4"/>
    <property type="match status" value="1"/>
</dbReference>
<keyword evidence="3" id="KW-0694">RNA-binding</keyword>
<feature type="domain" description="RNA-binding S4" evidence="6">
    <location>
        <begin position="32"/>
        <end position="89"/>
    </location>
</feature>
<evidence type="ECO:0000256" key="3">
    <source>
        <dbReference type="PROSITE-ProRule" id="PRU00182"/>
    </source>
</evidence>
<dbReference type="InterPro" id="IPR006224">
    <property type="entry name" value="PsdUridine_synth_RluA-like_CS"/>
</dbReference>
<evidence type="ECO:0000313" key="8">
    <source>
        <dbReference type="Proteomes" id="UP000634308"/>
    </source>
</evidence>
<dbReference type="Pfam" id="PF00849">
    <property type="entry name" value="PseudoU_synth_2"/>
    <property type="match status" value="1"/>
</dbReference>
<dbReference type="RefSeq" id="WP_189065578.1">
    <property type="nucleotide sequence ID" value="NZ_BMQM01000019.1"/>
</dbReference>
<dbReference type="PANTHER" id="PTHR21600">
    <property type="entry name" value="MITOCHONDRIAL RNA PSEUDOURIDINE SYNTHASE"/>
    <property type="match status" value="1"/>
</dbReference>
<dbReference type="NCBIfam" id="TIGR00005">
    <property type="entry name" value="rluA_subfam"/>
    <property type="match status" value="1"/>
</dbReference>